<reference evidence="1 2" key="1">
    <citation type="submission" date="2019-10" db="EMBL/GenBank/DDBJ databases">
        <title>Whole genome shotgun sequence of Acrocarpospora corrugata NBRC 13972.</title>
        <authorList>
            <person name="Ichikawa N."/>
            <person name="Kimura A."/>
            <person name="Kitahashi Y."/>
            <person name="Komaki H."/>
            <person name="Oguchi A."/>
        </authorList>
    </citation>
    <scope>NUCLEOTIDE SEQUENCE [LARGE SCALE GENOMIC DNA]</scope>
    <source>
        <strain evidence="1 2">NBRC 13972</strain>
    </source>
</reference>
<sequence>MTVNRANVAIWSVGLAVELGNGTEAVRRAAAIGGFTGVTPNRVSHHYIDLARGHLYVGDRDAALASLITARKLAPQQARYHPQVRETLRMLARIERRRTDSLAAFTSWLGM</sequence>
<dbReference type="OrthoDB" id="3504495at2"/>
<dbReference type="AlphaFoldDB" id="A0A5M3W3X1"/>
<dbReference type="Proteomes" id="UP000334990">
    <property type="component" value="Unassembled WGS sequence"/>
</dbReference>
<evidence type="ECO:0008006" key="3">
    <source>
        <dbReference type="Google" id="ProtNLM"/>
    </source>
</evidence>
<accession>A0A5M3W3X1</accession>
<evidence type="ECO:0000313" key="1">
    <source>
        <dbReference type="EMBL" id="GES01831.1"/>
    </source>
</evidence>
<dbReference type="RefSeq" id="WP_155338090.1">
    <property type="nucleotide sequence ID" value="NZ_BAAABN010000030.1"/>
</dbReference>
<name>A0A5M3W3X1_9ACTN</name>
<proteinExistence type="predicted"/>
<gene>
    <name evidence="1" type="ORF">Acor_38960</name>
</gene>
<dbReference type="EMBL" id="BLAD01000053">
    <property type="protein sequence ID" value="GES01831.1"/>
    <property type="molecule type" value="Genomic_DNA"/>
</dbReference>
<evidence type="ECO:0000313" key="2">
    <source>
        <dbReference type="Proteomes" id="UP000334990"/>
    </source>
</evidence>
<comment type="caution">
    <text evidence="1">The sequence shown here is derived from an EMBL/GenBank/DDBJ whole genome shotgun (WGS) entry which is preliminary data.</text>
</comment>
<protein>
    <recommendedName>
        <fullName evidence="3">Bacterial transcriptional activator domain-containing protein</fullName>
    </recommendedName>
</protein>
<keyword evidence="2" id="KW-1185">Reference proteome</keyword>
<organism evidence="1 2">
    <name type="scientific">Acrocarpospora corrugata</name>
    <dbReference type="NCBI Taxonomy" id="35763"/>
    <lineage>
        <taxon>Bacteria</taxon>
        <taxon>Bacillati</taxon>
        <taxon>Actinomycetota</taxon>
        <taxon>Actinomycetes</taxon>
        <taxon>Streptosporangiales</taxon>
        <taxon>Streptosporangiaceae</taxon>
        <taxon>Acrocarpospora</taxon>
    </lineage>
</organism>